<feature type="transmembrane region" description="Helical" evidence="1">
    <location>
        <begin position="20"/>
        <end position="40"/>
    </location>
</feature>
<protein>
    <submittedName>
        <fullName evidence="2">Uncharacterized protein</fullName>
    </submittedName>
</protein>
<keyword evidence="1" id="KW-0812">Transmembrane</keyword>
<dbReference type="EMBL" id="FQYU01000001">
    <property type="protein sequence ID" value="SHI59814.1"/>
    <property type="molecule type" value="Genomic_DNA"/>
</dbReference>
<accession>A0A1M6CGE5</accession>
<evidence type="ECO:0000313" key="2">
    <source>
        <dbReference type="EMBL" id="SHI59814.1"/>
    </source>
</evidence>
<gene>
    <name evidence="2" type="ORF">SAMN04488513_101748</name>
</gene>
<name>A0A1M6CGE5_9FLAO</name>
<proteinExistence type="predicted"/>
<dbReference type="STRING" id="192903.SAMN04488513_101748"/>
<reference evidence="3" key="1">
    <citation type="submission" date="2016-11" db="EMBL/GenBank/DDBJ databases">
        <authorList>
            <person name="Varghese N."/>
            <person name="Submissions S."/>
        </authorList>
    </citation>
    <scope>NUCLEOTIDE SEQUENCE [LARGE SCALE GENOMIC DNA]</scope>
    <source>
        <strain evidence="3">DSM 19858</strain>
    </source>
</reference>
<keyword evidence="1" id="KW-1133">Transmembrane helix</keyword>
<keyword evidence="3" id="KW-1185">Reference proteome</keyword>
<sequence length="57" mass="6983">MIVFFYRLVRRPTGWFPQKVHYKVSGSLYFTDFFLLMLIFEMAFLRGDMFIFVESML</sequence>
<dbReference type="Proteomes" id="UP000184543">
    <property type="component" value="Unassembled WGS sequence"/>
</dbReference>
<evidence type="ECO:0000256" key="1">
    <source>
        <dbReference type="SAM" id="Phobius"/>
    </source>
</evidence>
<organism evidence="2 3">
    <name type="scientific">Pseudozobellia thermophila</name>
    <dbReference type="NCBI Taxonomy" id="192903"/>
    <lineage>
        <taxon>Bacteria</taxon>
        <taxon>Pseudomonadati</taxon>
        <taxon>Bacteroidota</taxon>
        <taxon>Flavobacteriia</taxon>
        <taxon>Flavobacteriales</taxon>
        <taxon>Flavobacteriaceae</taxon>
        <taxon>Pseudozobellia</taxon>
    </lineage>
</organism>
<keyword evidence="1" id="KW-0472">Membrane</keyword>
<dbReference type="AlphaFoldDB" id="A0A1M6CGE5"/>
<evidence type="ECO:0000313" key="3">
    <source>
        <dbReference type="Proteomes" id="UP000184543"/>
    </source>
</evidence>